<evidence type="ECO:0000313" key="1">
    <source>
        <dbReference type="EMBL" id="MFL7901517.1"/>
    </source>
</evidence>
<keyword evidence="2" id="KW-1185">Reference proteome</keyword>
<dbReference type="EMBL" id="JBJLSN010000011">
    <property type="protein sequence ID" value="MFL7901517.1"/>
    <property type="molecule type" value="Genomic_DNA"/>
</dbReference>
<gene>
    <name evidence="1" type="ORF">ACJ41P_10320</name>
</gene>
<protein>
    <submittedName>
        <fullName evidence="1">Uncharacterized protein</fullName>
    </submittedName>
</protein>
<dbReference type="RefSeq" id="WP_407823980.1">
    <property type="nucleotide sequence ID" value="NZ_JBJLSN010000011.1"/>
</dbReference>
<accession>A0ABW8VAN5</accession>
<dbReference type="Proteomes" id="UP001628281">
    <property type="component" value="Unassembled WGS sequence"/>
</dbReference>
<reference evidence="1 2" key="1">
    <citation type="submission" date="2024-11" db="EMBL/GenBank/DDBJ databases">
        <title>Draft genome sequences of two bacteria associated to sugarcane roots in Colombia.</title>
        <authorList>
            <person name="Pardo-Diaz S."/>
            <person name="Masmela-Mendoza J."/>
            <person name="Delgadillo-Duran P."/>
            <person name="Bautista E.J."/>
            <person name="Rojas-Tapias D.F."/>
        </authorList>
    </citation>
    <scope>NUCLEOTIDE SEQUENCE [LARGE SCALE GENOMIC DNA]</scope>
    <source>
        <strain evidence="1 2">Ap18</strain>
    </source>
</reference>
<comment type="caution">
    <text evidence="1">The sequence shown here is derived from an EMBL/GenBank/DDBJ whole genome shotgun (WGS) entry which is preliminary data.</text>
</comment>
<evidence type="ECO:0000313" key="2">
    <source>
        <dbReference type="Proteomes" id="UP001628281"/>
    </source>
</evidence>
<sequence length="99" mass="10443">MTHLATPISADATVTVFELISAWNAALKRSGQSGRIGIHLGGLLGFDGEDQCHVMHWHKADQYAPEEPATLFMGSISGALAAAGWFAAERAAHAQQEAA</sequence>
<name>A0ABW8VAN5_9PROT</name>
<proteinExistence type="predicted"/>
<organism evidence="1 2">
    <name type="scientific">Azospirillum argentinense</name>
    <dbReference type="NCBI Taxonomy" id="2970906"/>
    <lineage>
        <taxon>Bacteria</taxon>
        <taxon>Pseudomonadati</taxon>
        <taxon>Pseudomonadota</taxon>
        <taxon>Alphaproteobacteria</taxon>
        <taxon>Rhodospirillales</taxon>
        <taxon>Azospirillaceae</taxon>
        <taxon>Azospirillum</taxon>
    </lineage>
</organism>